<organism evidence="3 4">
    <name type="scientific">Lojkania enalia</name>
    <dbReference type="NCBI Taxonomy" id="147567"/>
    <lineage>
        <taxon>Eukaryota</taxon>
        <taxon>Fungi</taxon>
        <taxon>Dikarya</taxon>
        <taxon>Ascomycota</taxon>
        <taxon>Pezizomycotina</taxon>
        <taxon>Dothideomycetes</taxon>
        <taxon>Pleosporomycetidae</taxon>
        <taxon>Pleosporales</taxon>
        <taxon>Pleosporales incertae sedis</taxon>
        <taxon>Lojkania</taxon>
    </lineage>
</organism>
<evidence type="ECO:0000313" key="3">
    <source>
        <dbReference type="EMBL" id="KAF2263220.1"/>
    </source>
</evidence>
<dbReference type="OrthoDB" id="3799016at2759"/>
<accession>A0A9P4MZ27</accession>
<feature type="compositionally biased region" description="Basic residues" evidence="2">
    <location>
        <begin position="1"/>
        <end position="10"/>
    </location>
</feature>
<keyword evidence="1" id="KW-0175">Coiled coil</keyword>
<reference evidence="4" key="1">
    <citation type="journal article" date="2020" name="Stud. Mycol.">
        <title>101 Dothideomycetes genomes: A test case for predicting lifestyles and emergence of pathogens.</title>
        <authorList>
            <person name="Haridas S."/>
            <person name="Albert R."/>
            <person name="Binder M."/>
            <person name="Bloem J."/>
            <person name="LaButti K."/>
            <person name="Salamov A."/>
            <person name="Andreopoulos B."/>
            <person name="Baker S."/>
            <person name="Barry K."/>
            <person name="Bills G."/>
            <person name="Bluhm B."/>
            <person name="Cannon C."/>
            <person name="Castanera R."/>
            <person name="Culley D."/>
            <person name="Daum C."/>
            <person name="Ezra D."/>
            <person name="Gonzalez J."/>
            <person name="Henrissat B."/>
            <person name="Kuo A."/>
            <person name="Liang C."/>
            <person name="Lipzen A."/>
            <person name="Lutzoni F."/>
            <person name="Magnuson J."/>
            <person name="Mondo S."/>
            <person name="Nolan M."/>
            <person name="Ohm R."/>
            <person name="Pangilinan J."/>
            <person name="Park H.-J."/>
            <person name="Ramirez L."/>
            <person name="Alfaro M."/>
            <person name="Sun H."/>
            <person name="Tritt A."/>
            <person name="Yoshinaga Y."/>
            <person name="Zwiers L.-H."/>
            <person name="Turgeon B."/>
            <person name="Goodwin S."/>
            <person name="Spatafora J."/>
            <person name="Crous P."/>
            <person name="Grigoriev I."/>
        </authorList>
    </citation>
    <scope>NUCLEOTIDE SEQUENCE [LARGE SCALE GENOMIC DNA]</scope>
    <source>
        <strain evidence="4">CBS 304.66</strain>
    </source>
</reference>
<feature type="region of interest" description="Disordered" evidence="2">
    <location>
        <begin position="1"/>
        <end position="72"/>
    </location>
</feature>
<keyword evidence="4" id="KW-1185">Reference proteome</keyword>
<protein>
    <submittedName>
        <fullName evidence="3">Uncharacterized protein</fullName>
    </submittedName>
</protein>
<evidence type="ECO:0000256" key="2">
    <source>
        <dbReference type="SAM" id="MobiDB-lite"/>
    </source>
</evidence>
<gene>
    <name evidence="3" type="ORF">CC78DRAFT_534220</name>
</gene>
<sequence length="279" mass="31953">MRPAFKHRTARSPSPISIVRPWTPPDLDPPMGQDPYAPTKTPGTAPIYPYTPDSARTNRTYELPPLSPLPPMPWDRSNKDLVSPMQNALFSCLTNLEHLIHTSEPSDKQMEYIISQFENISSYLSAPEAQSRQSDDHLFEFEQAQQHGFNLGDSGIADVGIRGVTVNGAKLDDVDDEETEDVRRYIVEVDKYINGVRGYSSDLKNRLDEVKQLNDIQLEIIRDLRKEVKERKEKLNSKPKPKIIVVERKEREIRPQRWGFFVALGEALDQFGEMLFNEC</sequence>
<feature type="coiled-coil region" evidence="1">
    <location>
        <begin position="207"/>
        <end position="238"/>
    </location>
</feature>
<dbReference type="EMBL" id="ML986629">
    <property type="protein sequence ID" value="KAF2263220.1"/>
    <property type="molecule type" value="Genomic_DNA"/>
</dbReference>
<comment type="caution">
    <text evidence="3">The sequence shown here is derived from an EMBL/GenBank/DDBJ whole genome shotgun (WGS) entry which is preliminary data.</text>
</comment>
<dbReference type="AlphaFoldDB" id="A0A9P4MZ27"/>
<name>A0A9P4MZ27_9PLEO</name>
<evidence type="ECO:0000256" key="1">
    <source>
        <dbReference type="SAM" id="Coils"/>
    </source>
</evidence>
<proteinExistence type="predicted"/>
<dbReference type="Proteomes" id="UP000800093">
    <property type="component" value="Unassembled WGS sequence"/>
</dbReference>
<evidence type="ECO:0000313" key="4">
    <source>
        <dbReference type="Proteomes" id="UP000800093"/>
    </source>
</evidence>